<keyword evidence="3" id="KW-1185">Reference proteome</keyword>
<evidence type="ECO:0000256" key="1">
    <source>
        <dbReference type="ARBA" id="ARBA00023002"/>
    </source>
</evidence>
<dbReference type="PANTHER" id="PTHR44054">
    <property type="entry name" value="SYNAPTIC VESICLE MEMBRANE PROTEIN VAT-1 HOMOLOG-LIKE"/>
    <property type="match status" value="1"/>
</dbReference>
<dbReference type="InterPro" id="IPR011032">
    <property type="entry name" value="GroES-like_sf"/>
</dbReference>
<dbReference type="SUPFAM" id="SSF50129">
    <property type="entry name" value="GroES-like"/>
    <property type="match status" value="1"/>
</dbReference>
<reference evidence="2 3" key="1">
    <citation type="submission" date="2021-06" db="EMBL/GenBank/DDBJ databases">
        <authorList>
            <person name="Palmer J.M."/>
        </authorList>
    </citation>
    <scope>NUCLEOTIDE SEQUENCE [LARGE SCALE GENOMIC DNA]</scope>
    <source>
        <strain evidence="3">if_2019</strain>
        <tissue evidence="2">Muscle</tissue>
    </source>
</reference>
<gene>
    <name evidence="2" type="ORF">ILYODFUR_022237</name>
</gene>
<name>A0ABV0UJL2_9TELE</name>
<comment type="caution">
    <text evidence="2">The sequence shown here is derived from an EMBL/GenBank/DDBJ whole genome shotgun (WGS) entry which is preliminary data.</text>
</comment>
<evidence type="ECO:0000313" key="2">
    <source>
        <dbReference type="EMBL" id="MEQ2244931.1"/>
    </source>
</evidence>
<keyword evidence="1" id="KW-0560">Oxidoreductase</keyword>
<organism evidence="2 3">
    <name type="scientific">Ilyodon furcidens</name>
    <name type="common">goldbreast splitfin</name>
    <dbReference type="NCBI Taxonomy" id="33524"/>
    <lineage>
        <taxon>Eukaryota</taxon>
        <taxon>Metazoa</taxon>
        <taxon>Chordata</taxon>
        <taxon>Craniata</taxon>
        <taxon>Vertebrata</taxon>
        <taxon>Euteleostomi</taxon>
        <taxon>Actinopterygii</taxon>
        <taxon>Neopterygii</taxon>
        <taxon>Teleostei</taxon>
        <taxon>Neoteleostei</taxon>
        <taxon>Acanthomorphata</taxon>
        <taxon>Ovalentaria</taxon>
        <taxon>Atherinomorphae</taxon>
        <taxon>Cyprinodontiformes</taxon>
        <taxon>Goodeidae</taxon>
        <taxon>Ilyodon</taxon>
    </lineage>
</organism>
<proteinExistence type="predicted"/>
<protein>
    <submittedName>
        <fullName evidence="2">Uncharacterized protein</fullName>
    </submittedName>
</protein>
<dbReference type="InterPro" id="IPR052100">
    <property type="entry name" value="SV-ATPase_mito-regulator"/>
</dbReference>
<dbReference type="Proteomes" id="UP001482620">
    <property type="component" value="Unassembled WGS sequence"/>
</dbReference>
<dbReference type="EMBL" id="JAHRIQ010071953">
    <property type="protein sequence ID" value="MEQ2244931.1"/>
    <property type="molecule type" value="Genomic_DNA"/>
</dbReference>
<dbReference type="PANTHER" id="PTHR44054:SF1">
    <property type="entry name" value="SYNAPTIC VESICLE MEMBRANE PROTEIN VAT-1 HOMOLOG"/>
    <property type="match status" value="1"/>
</dbReference>
<accession>A0ABV0UJL2</accession>
<dbReference type="Gene3D" id="3.90.180.10">
    <property type="entry name" value="Medium-chain alcohol dehydrogenases, catalytic domain"/>
    <property type="match status" value="1"/>
</dbReference>
<evidence type="ECO:0000313" key="3">
    <source>
        <dbReference type="Proteomes" id="UP001482620"/>
    </source>
</evidence>
<sequence>MNRHGMWQELAVVPANRTFPIPEAMSFEEAAALPVNYMTAYMMLFEMANLRPGKSVLIHMAAGKKHSKIFFHTLKYLNNLSSGHIVVFHTFLRFYIFFSSATIFHTNLKIPKNPVVCFQLYMTIY</sequence>